<evidence type="ECO:0000313" key="3">
    <source>
        <dbReference type="Proteomes" id="UP000009081"/>
    </source>
</evidence>
<dbReference type="KEGG" id="mea:Mex_1p3610"/>
<dbReference type="HOGENOM" id="CLU_2494301_0_0_5"/>
<sequence length="86" mass="9398">MARRYVTRCSLGRRSPAGWPQARPIGPRRGLPGGAPDRHRQPRARHDFYPNETAACFPLECGEGMTPAPYTPASAASSRRPGPRAD</sequence>
<reference evidence="2 3" key="1">
    <citation type="journal article" date="2009" name="PLoS ONE">
        <title>Methylobacterium genome sequences: a reference blueprint to investigate microbial metabolism of C1 compounds from natural and industrial sources.</title>
        <authorList>
            <person name="Vuilleumier S."/>
            <person name="Chistoserdova L."/>
            <person name="Lee M.-C."/>
            <person name="Bringel F."/>
            <person name="Lajus A."/>
            <person name="Zhou Y."/>
            <person name="Gourion B."/>
            <person name="Barbe V."/>
            <person name="Chang J."/>
            <person name="Cruveiller S."/>
            <person name="Dossat C."/>
            <person name="Gillett W."/>
            <person name="Gruffaz C."/>
            <person name="Haugen E."/>
            <person name="Hourcade E."/>
            <person name="Levy R."/>
            <person name="Mangenot S."/>
            <person name="Muller E."/>
            <person name="Nadalig T."/>
            <person name="Pagni M."/>
            <person name="Penny C."/>
            <person name="Peyraud R."/>
            <person name="Robinson D.G."/>
            <person name="Roche D."/>
            <person name="Rouy Z."/>
            <person name="Saenampechek C."/>
            <person name="Salvignol G."/>
            <person name="Vallenet D."/>
            <person name="Wu Z."/>
            <person name="Marx C.J."/>
            <person name="Vorholt J.A."/>
            <person name="Olson M.V."/>
            <person name="Kaul R."/>
            <person name="Weissenbach J."/>
            <person name="Medigue C."/>
            <person name="Lidstrom M.E."/>
        </authorList>
    </citation>
    <scope>NUCLEOTIDE SEQUENCE [LARGE SCALE GENOMIC DNA]</scope>
    <source>
        <strain evidence="3">ATCC 14718 / DSM 1338 / JCM 2805 / NCIMB 9133 / AM1</strain>
    </source>
</reference>
<feature type="compositionally biased region" description="Low complexity" evidence="1">
    <location>
        <begin position="67"/>
        <end position="80"/>
    </location>
</feature>
<evidence type="ECO:0000256" key="1">
    <source>
        <dbReference type="SAM" id="MobiDB-lite"/>
    </source>
</evidence>
<keyword evidence="3" id="KW-1185">Reference proteome</keyword>
<dbReference type="AlphaFoldDB" id="C5AZ11"/>
<gene>
    <name evidence="2" type="ordered locus">MexAM1_META1p3610</name>
</gene>
<feature type="compositionally biased region" description="Basic and acidic residues" evidence="1">
    <location>
        <begin position="36"/>
        <end position="47"/>
    </location>
</feature>
<dbReference type="Proteomes" id="UP000009081">
    <property type="component" value="Chromosome"/>
</dbReference>
<organism evidence="2 3">
    <name type="scientific">Methylorubrum extorquens (strain ATCC 14718 / DSM 1338 / JCM 2805 / NCIMB 9133 / AM1)</name>
    <name type="common">Methylobacterium extorquens</name>
    <dbReference type="NCBI Taxonomy" id="272630"/>
    <lineage>
        <taxon>Bacteria</taxon>
        <taxon>Pseudomonadati</taxon>
        <taxon>Pseudomonadota</taxon>
        <taxon>Alphaproteobacteria</taxon>
        <taxon>Hyphomicrobiales</taxon>
        <taxon>Methylobacteriaceae</taxon>
        <taxon>Methylorubrum</taxon>
    </lineage>
</organism>
<proteinExistence type="predicted"/>
<feature type="region of interest" description="Disordered" evidence="1">
    <location>
        <begin position="1"/>
        <end position="47"/>
    </location>
</feature>
<name>C5AZ11_METEA</name>
<accession>C5AZ11</accession>
<evidence type="ECO:0000313" key="2">
    <source>
        <dbReference type="EMBL" id="ACS41323.1"/>
    </source>
</evidence>
<dbReference type="EMBL" id="CP001510">
    <property type="protein sequence ID" value="ACS41323.1"/>
    <property type="molecule type" value="Genomic_DNA"/>
</dbReference>
<feature type="region of interest" description="Disordered" evidence="1">
    <location>
        <begin position="67"/>
        <end position="86"/>
    </location>
</feature>
<protein>
    <submittedName>
        <fullName evidence="2">Uncharacterized protein</fullName>
    </submittedName>
</protein>